<evidence type="ECO:0000313" key="2">
    <source>
        <dbReference type="EMBL" id="ORY60965.1"/>
    </source>
</evidence>
<name>A0A1Y2DQQ3_9PEZI</name>
<dbReference type="SUPFAM" id="SSF54106">
    <property type="entry name" value="LysM domain"/>
    <property type="match status" value="2"/>
</dbReference>
<dbReference type="PROSITE" id="PS51782">
    <property type="entry name" value="LYSM"/>
    <property type="match status" value="2"/>
</dbReference>
<dbReference type="PANTHER" id="PTHR33734:SF22">
    <property type="entry name" value="MEMBRANE-BOUND LYTIC MUREIN TRANSGLYCOSYLASE D"/>
    <property type="match status" value="1"/>
</dbReference>
<gene>
    <name evidence="2" type="ORF">BCR38DRAFT_443047</name>
</gene>
<evidence type="ECO:0000259" key="1">
    <source>
        <dbReference type="PROSITE" id="PS51782"/>
    </source>
</evidence>
<feature type="domain" description="LysM" evidence="1">
    <location>
        <begin position="108"/>
        <end position="152"/>
    </location>
</feature>
<dbReference type="AlphaFoldDB" id="A0A1Y2DQQ3"/>
<dbReference type="Gene3D" id="3.10.350.10">
    <property type="entry name" value="LysM domain"/>
    <property type="match status" value="2"/>
</dbReference>
<dbReference type="CDD" id="cd00118">
    <property type="entry name" value="LysM"/>
    <property type="match status" value="2"/>
</dbReference>
<proteinExistence type="predicted"/>
<evidence type="ECO:0000313" key="3">
    <source>
        <dbReference type="Proteomes" id="UP000193689"/>
    </source>
</evidence>
<dbReference type="RefSeq" id="XP_040713192.1">
    <property type="nucleotide sequence ID" value="XM_040860851.1"/>
</dbReference>
<dbReference type="PANTHER" id="PTHR33734">
    <property type="entry name" value="LYSM DOMAIN-CONTAINING GPI-ANCHORED PROTEIN 2"/>
    <property type="match status" value="1"/>
</dbReference>
<dbReference type="Pfam" id="PF01476">
    <property type="entry name" value="LysM"/>
    <property type="match status" value="2"/>
</dbReference>
<dbReference type="InterPro" id="IPR036779">
    <property type="entry name" value="LysM_dom_sf"/>
</dbReference>
<sequence>MTDTPTPVYKFARAAGDNTTATTTYTVESGDTLLKIATTKGFNSGVCQIAALNAIPDPSFISVGQVLQIPLNVAEPDNTSCVKNKTSSFIPDPTETVAPDTVAPDGTVEHTVVKGETLAIISKQFNSGICDIAKLNNLTNPDQIEVGQVLKVPINVANPDDSSCLP</sequence>
<feature type="domain" description="LysM" evidence="1">
    <location>
        <begin position="23"/>
        <end position="69"/>
    </location>
</feature>
<dbReference type="SMART" id="SM00257">
    <property type="entry name" value="LysM"/>
    <property type="match status" value="2"/>
</dbReference>
<keyword evidence="3" id="KW-1185">Reference proteome</keyword>
<protein>
    <recommendedName>
        <fullName evidence="1">LysM domain-containing protein</fullName>
    </recommendedName>
</protein>
<dbReference type="InterPro" id="IPR018392">
    <property type="entry name" value="LysM"/>
</dbReference>
<comment type="caution">
    <text evidence="2">The sequence shown here is derived from an EMBL/GenBank/DDBJ whole genome shotgun (WGS) entry which is preliminary data.</text>
</comment>
<dbReference type="EMBL" id="MCFJ01000011">
    <property type="protein sequence ID" value="ORY60965.1"/>
    <property type="molecule type" value="Genomic_DNA"/>
</dbReference>
<reference evidence="2 3" key="1">
    <citation type="submission" date="2016-07" db="EMBL/GenBank/DDBJ databases">
        <title>Pervasive Adenine N6-methylation of Active Genes in Fungi.</title>
        <authorList>
            <consortium name="DOE Joint Genome Institute"/>
            <person name="Mondo S.J."/>
            <person name="Dannebaum R.O."/>
            <person name="Kuo R.C."/>
            <person name="Labutti K."/>
            <person name="Haridas S."/>
            <person name="Kuo A."/>
            <person name="Salamov A."/>
            <person name="Ahrendt S.R."/>
            <person name="Lipzen A."/>
            <person name="Sullivan W."/>
            <person name="Andreopoulos W.B."/>
            <person name="Clum A."/>
            <person name="Lindquist E."/>
            <person name="Daum C."/>
            <person name="Ramamoorthy G.K."/>
            <person name="Gryganskyi A."/>
            <person name="Culley D."/>
            <person name="Magnuson J.K."/>
            <person name="James T.Y."/>
            <person name="O'Malley M.A."/>
            <person name="Stajich J.E."/>
            <person name="Spatafora J.W."/>
            <person name="Visel A."/>
            <person name="Grigoriev I.V."/>
        </authorList>
    </citation>
    <scope>NUCLEOTIDE SEQUENCE [LARGE SCALE GENOMIC DNA]</scope>
    <source>
        <strain evidence="2 3">CBS 129021</strain>
    </source>
</reference>
<dbReference type="GeneID" id="63777063"/>
<dbReference type="STRING" id="1141098.A0A1Y2DQQ3"/>
<accession>A0A1Y2DQQ3</accession>
<dbReference type="InParanoid" id="A0A1Y2DQQ3"/>
<organism evidence="2 3">
    <name type="scientific">Pseudomassariella vexata</name>
    <dbReference type="NCBI Taxonomy" id="1141098"/>
    <lineage>
        <taxon>Eukaryota</taxon>
        <taxon>Fungi</taxon>
        <taxon>Dikarya</taxon>
        <taxon>Ascomycota</taxon>
        <taxon>Pezizomycotina</taxon>
        <taxon>Sordariomycetes</taxon>
        <taxon>Xylariomycetidae</taxon>
        <taxon>Amphisphaeriales</taxon>
        <taxon>Pseudomassariaceae</taxon>
        <taxon>Pseudomassariella</taxon>
    </lineage>
</organism>
<dbReference type="Proteomes" id="UP000193689">
    <property type="component" value="Unassembled WGS sequence"/>
</dbReference>
<dbReference type="OrthoDB" id="2107166at2759"/>